<comment type="similarity">
    <text evidence="2">Belongs to the major facilitator superfamily. Proton-dependent oligopeptide transporter (POT/PTR) (TC 2.A.17) family.</text>
</comment>
<keyword evidence="8" id="KW-1185">Reference proteome</keyword>
<evidence type="ECO:0000313" key="7">
    <source>
        <dbReference type="EMBL" id="GAA5481582.1"/>
    </source>
</evidence>
<sequence length="616" mass="67103">MAEYRTEPSDSPKLPTGIPHIVGNEAAERFSFYGMKAGLAIFLANYLGYLGGESMSETQATVYVAAFTAAVYFTPFFGALVSDWFWGKYRTIITLSVVYCVGHLCLALMGIGGIVQGWLLAGLGFIAIGAGGIKPCVSAHVGDQFGPNNQHLLTKVFNLFYLSINLGAAISNLLIPWLLEWYGPHWAFGLPGILMALATVVFWIGRHRFVHVPASGSDFVGQVFSKEGLGSLAWLIPLFLFVAVFWSLFDQTASTLVFQAVSMDRHLFGIELLPSQIQAANPILILLLIPVFAFGIYPAVGKVVRVTPLRKMATGMFLMTGAFALVAIAQEKIDAGQAPHVTWQLAAYVVLTSAEIMISIVGLEFAYTQAPKHMKSMMMSLFLFSVFVGNGITALVNIFIQIDEPAKTQLEAAIHRLPSDWQDSPQNVVLPGYDGTTGTDDDLIARVENGKLKSAEFPGREAMEELAKKIGRQAVELGRPPTPEEVGGLGEDPWGNAIRYDILNSLTMRLTSAGADGEMKTPWDLTTLVSLAEGAPGETKASWSDRFHPDEPWLIRHGGKLEAEVSSEPFTLTSRLGGGNKLEKAAYFWFFTALMAATAVLFVPFAVLYRPRTQEA</sequence>
<evidence type="ECO:0000256" key="4">
    <source>
        <dbReference type="ARBA" id="ARBA00022989"/>
    </source>
</evidence>
<feature type="transmembrane region" description="Helical" evidence="6">
    <location>
        <begin position="185"/>
        <end position="205"/>
    </location>
</feature>
<evidence type="ECO:0000256" key="6">
    <source>
        <dbReference type="SAM" id="Phobius"/>
    </source>
</evidence>
<name>A0ABP9ULL5_9BACT</name>
<feature type="transmembrane region" description="Helical" evidence="6">
    <location>
        <begin position="312"/>
        <end position="330"/>
    </location>
</feature>
<feature type="transmembrane region" description="Helical" evidence="6">
    <location>
        <begin position="279"/>
        <end position="300"/>
    </location>
</feature>
<dbReference type="InterPro" id="IPR000109">
    <property type="entry name" value="POT_fam"/>
</dbReference>
<protein>
    <submittedName>
        <fullName evidence="7">Dipeptide and tripeptide permease A</fullName>
    </submittedName>
</protein>
<dbReference type="CDD" id="cd17347">
    <property type="entry name" value="MFS_SLC15A1_2_like"/>
    <property type="match status" value="1"/>
</dbReference>
<feature type="transmembrane region" description="Helical" evidence="6">
    <location>
        <begin position="345"/>
        <end position="367"/>
    </location>
</feature>
<feature type="transmembrane region" description="Helical" evidence="6">
    <location>
        <begin position="60"/>
        <end position="80"/>
    </location>
</feature>
<accession>A0ABP9ULL5</accession>
<dbReference type="InterPro" id="IPR036259">
    <property type="entry name" value="MFS_trans_sf"/>
</dbReference>
<gene>
    <name evidence="7" type="primary">dtpA</name>
    <name evidence="7" type="ORF">Hsar01_00791</name>
</gene>
<organism evidence="7 8">
    <name type="scientific">Haloferula sargassicola</name>
    <dbReference type="NCBI Taxonomy" id="490096"/>
    <lineage>
        <taxon>Bacteria</taxon>
        <taxon>Pseudomonadati</taxon>
        <taxon>Verrucomicrobiota</taxon>
        <taxon>Verrucomicrobiia</taxon>
        <taxon>Verrucomicrobiales</taxon>
        <taxon>Verrucomicrobiaceae</taxon>
        <taxon>Haloferula</taxon>
    </lineage>
</organism>
<feature type="transmembrane region" description="Helical" evidence="6">
    <location>
        <begin position="158"/>
        <end position="179"/>
    </location>
</feature>
<feature type="transmembrane region" description="Helical" evidence="6">
    <location>
        <begin position="92"/>
        <end position="111"/>
    </location>
</feature>
<feature type="transmembrane region" description="Helical" evidence="6">
    <location>
        <begin position="232"/>
        <end position="249"/>
    </location>
</feature>
<dbReference type="SUPFAM" id="SSF103473">
    <property type="entry name" value="MFS general substrate transporter"/>
    <property type="match status" value="1"/>
</dbReference>
<dbReference type="PANTHER" id="PTHR11654">
    <property type="entry name" value="OLIGOPEPTIDE TRANSPORTER-RELATED"/>
    <property type="match status" value="1"/>
</dbReference>
<evidence type="ECO:0000313" key="8">
    <source>
        <dbReference type="Proteomes" id="UP001476282"/>
    </source>
</evidence>
<evidence type="ECO:0000256" key="5">
    <source>
        <dbReference type="ARBA" id="ARBA00023136"/>
    </source>
</evidence>
<evidence type="ECO:0000256" key="2">
    <source>
        <dbReference type="ARBA" id="ARBA00005982"/>
    </source>
</evidence>
<proteinExistence type="inferred from homology"/>
<comment type="caution">
    <text evidence="7">The sequence shown here is derived from an EMBL/GenBank/DDBJ whole genome shotgun (WGS) entry which is preliminary data.</text>
</comment>
<dbReference type="Pfam" id="PF00854">
    <property type="entry name" value="PTR2"/>
    <property type="match status" value="2"/>
</dbReference>
<comment type="subcellular location">
    <subcellularLocation>
        <location evidence="1">Membrane</location>
        <topology evidence="1">Multi-pass membrane protein</topology>
    </subcellularLocation>
</comment>
<keyword evidence="5 6" id="KW-0472">Membrane</keyword>
<dbReference type="Gene3D" id="1.20.1250.20">
    <property type="entry name" value="MFS general substrate transporter like domains"/>
    <property type="match status" value="2"/>
</dbReference>
<dbReference type="RefSeq" id="WP_353565734.1">
    <property type="nucleotide sequence ID" value="NZ_BAABRI010000004.1"/>
</dbReference>
<dbReference type="Proteomes" id="UP001476282">
    <property type="component" value="Unassembled WGS sequence"/>
</dbReference>
<dbReference type="EMBL" id="BAABRI010000004">
    <property type="protein sequence ID" value="GAA5481582.1"/>
    <property type="molecule type" value="Genomic_DNA"/>
</dbReference>
<dbReference type="PROSITE" id="PS01022">
    <property type="entry name" value="PTR2_1"/>
    <property type="match status" value="1"/>
</dbReference>
<feature type="transmembrane region" description="Helical" evidence="6">
    <location>
        <begin position="117"/>
        <end position="137"/>
    </location>
</feature>
<reference evidence="7 8" key="1">
    <citation type="submission" date="2024-02" db="EMBL/GenBank/DDBJ databases">
        <title>Haloferula sargassicola NBRC 104335.</title>
        <authorList>
            <person name="Ichikawa N."/>
            <person name="Katano-Makiyama Y."/>
            <person name="Hidaka K."/>
        </authorList>
    </citation>
    <scope>NUCLEOTIDE SEQUENCE [LARGE SCALE GENOMIC DNA]</scope>
    <source>
        <strain evidence="7 8">NBRC 104335</strain>
    </source>
</reference>
<evidence type="ECO:0000256" key="1">
    <source>
        <dbReference type="ARBA" id="ARBA00004141"/>
    </source>
</evidence>
<feature type="transmembrane region" description="Helical" evidence="6">
    <location>
        <begin position="586"/>
        <end position="609"/>
    </location>
</feature>
<feature type="transmembrane region" description="Helical" evidence="6">
    <location>
        <begin position="379"/>
        <end position="400"/>
    </location>
</feature>
<feature type="transmembrane region" description="Helical" evidence="6">
    <location>
        <begin position="30"/>
        <end position="48"/>
    </location>
</feature>
<evidence type="ECO:0000256" key="3">
    <source>
        <dbReference type="ARBA" id="ARBA00022692"/>
    </source>
</evidence>
<keyword evidence="3 6" id="KW-0812">Transmembrane</keyword>
<dbReference type="InterPro" id="IPR018456">
    <property type="entry name" value="PTR2_symporter_CS"/>
</dbReference>
<keyword evidence="4 6" id="KW-1133">Transmembrane helix</keyword>